<dbReference type="EMBL" id="CP006644">
    <property type="protein sequence ID" value="AHE51861.1"/>
    <property type="molecule type" value="Genomic_DNA"/>
</dbReference>
<name>W0A499_9SPHN</name>
<sequence length="414" mass="43093">MRADRLNLYAFAVSHGGKSLLWAGEDALSLYTLIAILDIEPALAGLIFVAASFWNALLDAVWGACLKRHPALLRRLPAISTIAMLAACLTFAALPFLPHAAVLPAAAAMLLFRSSFPLFDVPHNSLVAALSVAHGHLAVTRWRSGVSALAAIIIGVAAIPLVFAGRTDGPGAGFAFAAIGAAAFILLLPLPWLFARVGRALVPIETLASPRRLQPNRDVLMFCLAQMCGLAAIAAMGKALLHLDNFSMAIIANVLLLISLWRLAAVWLWSPVARRHGTRCGLSLAYLATAAAMLLLTVTLRQGAWSAAIGISLFGAGVGGVIFLAWSRFSELIERSGASEDRGAAAFSYSLFTASTKIALGLSGLMTGQWIALQAGGIGADALTQLALLSAMLCIACAGFGALLRPAVGPAAVA</sequence>
<dbReference type="HOGENOM" id="CLU_655374_0_0_5"/>
<feature type="transmembrane region" description="Helical" evidence="1">
    <location>
        <begin position="246"/>
        <end position="269"/>
    </location>
</feature>
<dbReference type="OrthoDB" id="7535551at2"/>
<proteinExistence type="predicted"/>
<evidence type="ECO:0008006" key="4">
    <source>
        <dbReference type="Google" id="ProtNLM"/>
    </source>
</evidence>
<dbReference type="InterPro" id="IPR036259">
    <property type="entry name" value="MFS_trans_sf"/>
</dbReference>
<dbReference type="STRING" id="1123269.NX02_00465"/>
<reference evidence="2 3" key="1">
    <citation type="submission" date="2013-07" db="EMBL/GenBank/DDBJ databases">
        <title>Completed genome of Sphingomonas sanxanigenens NX02.</title>
        <authorList>
            <person name="Ma T."/>
            <person name="Huang H."/>
            <person name="Wu M."/>
            <person name="Li X."/>
            <person name="Li G."/>
        </authorList>
    </citation>
    <scope>NUCLEOTIDE SEQUENCE [LARGE SCALE GENOMIC DNA]</scope>
    <source>
        <strain evidence="2 3">NX02</strain>
    </source>
</reference>
<gene>
    <name evidence="2" type="ORF">NX02_00465</name>
</gene>
<dbReference type="SUPFAM" id="SSF103473">
    <property type="entry name" value="MFS general substrate transporter"/>
    <property type="match status" value="1"/>
</dbReference>
<keyword evidence="1" id="KW-0472">Membrane</keyword>
<feature type="transmembrane region" description="Helical" evidence="1">
    <location>
        <begin position="43"/>
        <end position="66"/>
    </location>
</feature>
<evidence type="ECO:0000256" key="1">
    <source>
        <dbReference type="SAM" id="Phobius"/>
    </source>
</evidence>
<dbReference type="Proteomes" id="UP000018851">
    <property type="component" value="Chromosome"/>
</dbReference>
<feature type="transmembrane region" description="Helical" evidence="1">
    <location>
        <begin position="383"/>
        <end position="404"/>
    </location>
</feature>
<dbReference type="KEGG" id="ssan:NX02_00465"/>
<accession>W0A499</accession>
<feature type="transmembrane region" description="Helical" evidence="1">
    <location>
        <begin position="121"/>
        <end position="139"/>
    </location>
</feature>
<dbReference type="AlphaFoldDB" id="W0A499"/>
<feature type="transmembrane region" description="Helical" evidence="1">
    <location>
        <begin position="146"/>
        <end position="165"/>
    </location>
</feature>
<feature type="transmembrane region" description="Helical" evidence="1">
    <location>
        <begin position="347"/>
        <end position="371"/>
    </location>
</feature>
<feature type="transmembrane region" description="Helical" evidence="1">
    <location>
        <begin position="219"/>
        <end position="240"/>
    </location>
</feature>
<keyword evidence="3" id="KW-1185">Reference proteome</keyword>
<dbReference type="PATRIC" id="fig|1123269.5.peg.90"/>
<organism evidence="2 3">
    <name type="scientific">Sphingomonas sanxanigenens DSM 19645 = NX02</name>
    <dbReference type="NCBI Taxonomy" id="1123269"/>
    <lineage>
        <taxon>Bacteria</taxon>
        <taxon>Pseudomonadati</taxon>
        <taxon>Pseudomonadota</taxon>
        <taxon>Alphaproteobacteria</taxon>
        <taxon>Sphingomonadales</taxon>
        <taxon>Sphingomonadaceae</taxon>
        <taxon>Sphingomonas</taxon>
    </lineage>
</organism>
<evidence type="ECO:0000313" key="2">
    <source>
        <dbReference type="EMBL" id="AHE51861.1"/>
    </source>
</evidence>
<dbReference type="RefSeq" id="WP_025290248.1">
    <property type="nucleotide sequence ID" value="NZ_CP006644.1"/>
</dbReference>
<feature type="transmembrane region" description="Helical" evidence="1">
    <location>
        <begin position="78"/>
        <end position="101"/>
    </location>
</feature>
<protein>
    <recommendedName>
        <fullName evidence="4">Major facilitator superfamily (MFS) profile domain-containing protein</fullName>
    </recommendedName>
</protein>
<dbReference type="Pfam" id="PF13347">
    <property type="entry name" value="MFS_2"/>
    <property type="match status" value="1"/>
</dbReference>
<dbReference type="eggNOG" id="COG2211">
    <property type="taxonomic scope" value="Bacteria"/>
</dbReference>
<feature type="transmembrane region" description="Helical" evidence="1">
    <location>
        <begin position="281"/>
        <end position="298"/>
    </location>
</feature>
<keyword evidence="1" id="KW-1133">Transmembrane helix</keyword>
<keyword evidence="1" id="KW-0812">Transmembrane</keyword>
<evidence type="ECO:0000313" key="3">
    <source>
        <dbReference type="Proteomes" id="UP000018851"/>
    </source>
</evidence>
<feature type="transmembrane region" description="Helical" evidence="1">
    <location>
        <begin position="304"/>
        <end position="326"/>
    </location>
</feature>
<feature type="transmembrane region" description="Helical" evidence="1">
    <location>
        <begin position="171"/>
        <end position="194"/>
    </location>
</feature>